<dbReference type="InterPro" id="IPR047794">
    <property type="entry name" value="C45_proenzyme-like"/>
</dbReference>
<sequence length="416" mass="46161">MAMINQPVMAIMNDDDIKTAFTENSSLQTGPAAEGKMVFDLNASKAIGNLTPVAAFEGGIRYRAGAYDVIVLNGSYREMGRQYGALMKDELQSVHAIIESFSSERGYSAEQIREIGSKGCEYQPERMKSIYEGMAETSGIAEEDVEVLYYGPVLFVALPNLTRASCSFLAAWGNYTPDGTLVVSRNWDLPDIFLIFNPYYVLVIYNPTDGSNGVATFGPVGSRPETLMNSAGLLVADDNSGQSGGGLVLDNRPDIISQFFRLMLDYSTLEQLDAGIMSTRPDSSWIVNVAGPDKAYSYEMNLYETKRREGPDLIAAANHFLDPTWHIEISDEDSFRRYNNLLNLSEENKGSIDASRMMKIRDVLIEDGGATFLHYTMGGMNFSTNHQVVFVPQTRILWMKTAEQPWQEVNLSSLFS</sequence>
<name>A0A0W8F644_9ZZZZ</name>
<proteinExistence type="predicted"/>
<evidence type="ECO:0000313" key="1">
    <source>
        <dbReference type="EMBL" id="KUG16034.1"/>
    </source>
</evidence>
<gene>
    <name evidence="1" type="ORF">ASZ90_014261</name>
</gene>
<reference evidence="1" key="1">
    <citation type="journal article" date="2015" name="Proc. Natl. Acad. Sci. U.S.A.">
        <title>Networks of energetic and metabolic interactions define dynamics in microbial communities.</title>
        <authorList>
            <person name="Embree M."/>
            <person name="Liu J.K."/>
            <person name="Al-Bassam M.M."/>
            <person name="Zengler K."/>
        </authorList>
    </citation>
    <scope>NUCLEOTIDE SEQUENCE</scope>
</reference>
<dbReference type="NCBIfam" id="NF040521">
    <property type="entry name" value="C45_proenzyme"/>
    <property type="match status" value="1"/>
</dbReference>
<organism evidence="1">
    <name type="scientific">hydrocarbon metagenome</name>
    <dbReference type="NCBI Taxonomy" id="938273"/>
    <lineage>
        <taxon>unclassified sequences</taxon>
        <taxon>metagenomes</taxon>
        <taxon>ecological metagenomes</taxon>
    </lineage>
</organism>
<dbReference type="EMBL" id="LNQE01001516">
    <property type="protein sequence ID" value="KUG16034.1"/>
    <property type="molecule type" value="Genomic_DNA"/>
</dbReference>
<protein>
    <recommendedName>
        <fullName evidence="2">Peptidase M1</fullName>
    </recommendedName>
</protein>
<comment type="caution">
    <text evidence="1">The sequence shown here is derived from an EMBL/GenBank/DDBJ whole genome shotgun (WGS) entry which is preliminary data.</text>
</comment>
<dbReference type="Gene3D" id="3.60.60.10">
    <property type="entry name" value="Penicillin V Acylase, Chain A"/>
    <property type="match status" value="1"/>
</dbReference>
<dbReference type="AlphaFoldDB" id="A0A0W8F644"/>
<accession>A0A0W8F644</accession>
<evidence type="ECO:0008006" key="2">
    <source>
        <dbReference type="Google" id="ProtNLM"/>
    </source>
</evidence>